<evidence type="ECO:0000313" key="1">
    <source>
        <dbReference type="EMBL" id="WWM69173.1"/>
    </source>
</evidence>
<dbReference type="InterPro" id="IPR021393">
    <property type="entry name" value="DUF3034"/>
</dbReference>
<gene>
    <name evidence="1" type="ORF">V6R86_00260</name>
</gene>
<dbReference type="EMBL" id="CP145607">
    <property type="protein sequence ID" value="WWM69173.1"/>
    <property type="molecule type" value="Genomic_DNA"/>
</dbReference>
<dbReference type="Pfam" id="PF11231">
    <property type="entry name" value="DUF3034"/>
    <property type="match status" value="1"/>
</dbReference>
<name>A0ABZ2FXY3_9SPHN</name>
<organism evidence="1 2">
    <name type="scientific">Sphingomonas kaistensis</name>
    <dbReference type="NCBI Taxonomy" id="298708"/>
    <lineage>
        <taxon>Bacteria</taxon>
        <taxon>Pseudomonadati</taxon>
        <taxon>Pseudomonadota</taxon>
        <taxon>Alphaproteobacteria</taxon>
        <taxon>Sphingomonadales</taxon>
        <taxon>Sphingomonadaceae</taxon>
        <taxon>Sphingomonas</taxon>
    </lineage>
</organism>
<sequence length="276" mass="28869">MFAPPALASDLRHGGKLLLTDGMTSVEGSSGGGLATWALIGGRATDAGIGGGAHSTLVRTGRFTLAGAGAKIGLLDRIELSYTRQIFDTRSAGAALGLGRGFKLGQHVFGAKVKLIGDAIYDQPWLPQIAVGVQHKRANKDELLRALGARKTAGTDLYISATKLQLDTGILIGGTARVTRANQFGLLGFGGDRNGDHSIQFEGSVGKLVTRKLLVGAELRTKPDNLGFAEEEDAFDVFAAYAIHRNVGLTAGYADLGSIATFAKQRGLYLSLQGAF</sequence>
<dbReference type="RefSeq" id="WP_338501079.1">
    <property type="nucleotide sequence ID" value="NZ_CP145607.1"/>
</dbReference>
<dbReference type="Proteomes" id="UP001382935">
    <property type="component" value="Chromosome"/>
</dbReference>
<protein>
    <submittedName>
        <fullName evidence="1">DUF3034 family protein</fullName>
    </submittedName>
</protein>
<proteinExistence type="predicted"/>
<accession>A0ABZ2FXY3</accession>
<evidence type="ECO:0000313" key="2">
    <source>
        <dbReference type="Proteomes" id="UP001382935"/>
    </source>
</evidence>
<reference evidence="1 2" key="1">
    <citation type="submission" date="2024-02" db="EMBL/GenBank/DDBJ databases">
        <title>Full genome sequence of Sphingomonas kaistensis.</title>
        <authorList>
            <person name="Poletto B.L."/>
            <person name="Silva G."/>
            <person name="Galante D."/>
            <person name="Campos K.R."/>
            <person name="Santos M.B.N."/>
            <person name="Sacchi C.T."/>
        </authorList>
    </citation>
    <scope>NUCLEOTIDE SEQUENCE [LARGE SCALE GENOMIC DNA]</scope>
    <source>
        <strain evidence="1 2">MA4R</strain>
    </source>
</reference>
<keyword evidence="2" id="KW-1185">Reference proteome</keyword>